<sequence length="446" mass="49272">MNKKAITMLTMSGVIALTGCSGGEAPKDGAAAGGAASGSGKVEISVSSWGAPDERKVFEAVLQDFEKANPNIKVKFQHIPSDYSVKLNTMIAGGKAPDVIFTTDGDFPRWVKQGAFLNIDEMVKASGKLDLNDMWETGLNRYRYDGKVPGKGSLYALPKDIGPSVMYYNKDLFDKYKVPYPSADKPMSWEDALAMWKKLTIDENGDGKTDIYGSGPSWWEGFVWSNNGDVLSKDRKEFTLNKPEGAKAMQFAYDLINVHKVVPDARALQSMNDGQMFEAGKLATITGGRWQVPTYRKLKFNWDVAPIPSATGSWVNGWSGSVGLGVNAKTKFPNESYKLVEWFAGKEGQTKMTELGFSIPNFKSMSNTDVFLQPGQKPEHASVFIKAAENQQAGPWTYLPNPKWSDTFNQKLAEFWVGTEPAQAFLDKMKPIIDKEIQEGNPEVFK</sequence>
<evidence type="ECO:0000313" key="7">
    <source>
        <dbReference type="Proteomes" id="UP000007523"/>
    </source>
</evidence>
<dbReference type="Proteomes" id="UP000007523">
    <property type="component" value="Chromosome"/>
</dbReference>
<reference evidence="6 7" key="1">
    <citation type="journal article" date="2012" name="J. Bacteriol.">
        <title>Complete Genome Sequence of Paenibacillus mucilaginosus 3016, a Bacterium Functional as Microbial Fertilizer.</title>
        <authorList>
            <person name="Ma M."/>
            <person name="Wang Z."/>
            <person name="Li L."/>
            <person name="Jiang X."/>
            <person name="Guan D."/>
            <person name="Cao F."/>
            <person name="Chen H."/>
            <person name="Wang X."/>
            <person name="Shen D."/>
            <person name="Du B."/>
            <person name="Li J."/>
        </authorList>
    </citation>
    <scope>NUCLEOTIDE SEQUENCE [LARGE SCALE GENOMIC DNA]</scope>
    <source>
        <strain evidence="6 7">3016</strain>
    </source>
</reference>
<name>H6NG37_9BACL</name>
<evidence type="ECO:0000256" key="5">
    <source>
        <dbReference type="ARBA" id="ARBA00023288"/>
    </source>
</evidence>
<keyword evidence="2" id="KW-0732">Signal</keyword>
<evidence type="ECO:0000313" key="6">
    <source>
        <dbReference type="EMBL" id="AFC31456.1"/>
    </source>
</evidence>
<dbReference type="RefSeq" id="WP_014371156.1">
    <property type="nucleotide sequence ID" value="NC_016935.1"/>
</dbReference>
<dbReference type="STRING" id="1116391.PM3016_4712"/>
<dbReference type="EMBL" id="CP003235">
    <property type="protein sequence ID" value="AFC31456.1"/>
    <property type="molecule type" value="Genomic_DNA"/>
</dbReference>
<keyword evidence="7" id="KW-1185">Reference proteome</keyword>
<dbReference type="PANTHER" id="PTHR43649">
    <property type="entry name" value="ARABINOSE-BINDING PROTEIN-RELATED"/>
    <property type="match status" value="1"/>
</dbReference>
<dbReference type="KEGG" id="pmq:PM3016_4712"/>
<keyword evidence="1" id="KW-1003">Cell membrane</keyword>
<dbReference type="Pfam" id="PF01547">
    <property type="entry name" value="SBP_bac_1"/>
    <property type="match status" value="1"/>
</dbReference>
<evidence type="ECO:0000256" key="1">
    <source>
        <dbReference type="ARBA" id="ARBA00022475"/>
    </source>
</evidence>
<dbReference type="AlphaFoldDB" id="H6NG37"/>
<evidence type="ECO:0000256" key="4">
    <source>
        <dbReference type="ARBA" id="ARBA00023139"/>
    </source>
</evidence>
<dbReference type="SUPFAM" id="SSF53850">
    <property type="entry name" value="Periplasmic binding protein-like II"/>
    <property type="match status" value="1"/>
</dbReference>
<dbReference type="CDD" id="cd13585">
    <property type="entry name" value="PBP2_TMBP_like"/>
    <property type="match status" value="1"/>
</dbReference>
<dbReference type="Gene3D" id="3.40.190.10">
    <property type="entry name" value="Periplasmic binding protein-like II"/>
    <property type="match status" value="1"/>
</dbReference>
<keyword evidence="4" id="KW-0564">Palmitate</keyword>
<protein>
    <recommendedName>
        <fullName evidence="8">Family 1 extracellular solute-binding protein</fullName>
    </recommendedName>
</protein>
<accession>H6NG37</accession>
<dbReference type="InterPro" id="IPR006059">
    <property type="entry name" value="SBP"/>
</dbReference>
<proteinExistence type="predicted"/>
<keyword evidence="5" id="KW-0449">Lipoprotein</keyword>
<evidence type="ECO:0000256" key="2">
    <source>
        <dbReference type="ARBA" id="ARBA00022729"/>
    </source>
</evidence>
<organism evidence="6 7">
    <name type="scientific">Paenibacillus mucilaginosus 3016</name>
    <dbReference type="NCBI Taxonomy" id="1116391"/>
    <lineage>
        <taxon>Bacteria</taxon>
        <taxon>Bacillati</taxon>
        <taxon>Bacillota</taxon>
        <taxon>Bacilli</taxon>
        <taxon>Bacillales</taxon>
        <taxon>Paenibacillaceae</taxon>
        <taxon>Paenibacillus</taxon>
    </lineage>
</organism>
<keyword evidence="3" id="KW-0472">Membrane</keyword>
<gene>
    <name evidence="6" type="ORF">PM3016_4712</name>
</gene>
<evidence type="ECO:0000256" key="3">
    <source>
        <dbReference type="ARBA" id="ARBA00023136"/>
    </source>
</evidence>
<dbReference type="PROSITE" id="PS51257">
    <property type="entry name" value="PROKAR_LIPOPROTEIN"/>
    <property type="match status" value="1"/>
</dbReference>
<dbReference type="InterPro" id="IPR050490">
    <property type="entry name" value="Bact_solute-bd_prot1"/>
</dbReference>
<dbReference type="HOGENOM" id="CLU_031285_10_5_9"/>
<evidence type="ECO:0008006" key="8">
    <source>
        <dbReference type="Google" id="ProtNLM"/>
    </source>
</evidence>
<dbReference type="PANTHER" id="PTHR43649:SF33">
    <property type="entry name" value="POLYGALACTURONAN_RHAMNOGALACTURONAN-BINDING PROTEIN YTCQ"/>
    <property type="match status" value="1"/>
</dbReference>